<feature type="binding site" evidence="4">
    <location>
        <begin position="14"/>
        <end position="21"/>
    </location>
    <ligand>
        <name>substrate</name>
    </ligand>
</feature>
<dbReference type="Gene3D" id="3.40.50.1240">
    <property type="entry name" value="Phosphoglycerate mutase-like"/>
    <property type="match status" value="1"/>
</dbReference>
<dbReference type="InterPro" id="IPR001345">
    <property type="entry name" value="PG/BPGM_mutase_AS"/>
</dbReference>
<protein>
    <submittedName>
        <fullName evidence="5">Probable phosphoglycerate mutase</fullName>
    </submittedName>
</protein>
<dbReference type="PANTHER" id="PTHR48100">
    <property type="entry name" value="BROAD-SPECIFICITY PHOSPHATASE YOR283W-RELATED"/>
    <property type="match status" value="1"/>
</dbReference>
<proteinExistence type="predicted"/>
<feature type="active site" description="Proton donor/acceptor" evidence="3">
    <location>
        <position position="95"/>
    </location>
</feature>
<sequence>MIPLTIPGRLFLVRHGETDWNREGRLQGGKDIPLNGLGRMQAEEAARRLKALTPDYATVDYVCSPMERARETMTILRRELELPPDGFRIDERLRELTFGDWEGFTWREIRKSAKASERELARARESDKWGFVPPGGESYRMLAERIRPVLEGLAPDTVMVSHGGVARAVLALIGAVGTADAARVEIWQGKILVVEGGKATWM</sequence>
<reference evidence="6" key="1">
    <citation type="submission" date="2016-10" db="EMBL/GenBank/DDBJ databases">
        <authorList>
            <person name="Varghese N."/>
            <person name="Submissions S."/>
        </authorList>
    </citation>
    <scope>NUCLEOTIDE SEQUENCE [LARGE SCALE GENOMIC DNA]</scope>
    <source>
        <strain evidence="6">LMG 26383,CCUG 61248,R- 45681</strain>
    </source>
</reference>
<dbReference type="EMBL" id="FOAN01000006">
    <property type="protein sequence ID" value="SEL95060.1"/>
    <property type="molecule type" value="Genomic_DNA"/>
</dbReference>
<dbReference type="RefSeq" id="WP_208862322.1">
    <property type="nucleotide sequence ID" value="NZ_FOAN01000006.1"/>
</dbReference>
<dbReference type="GO" id="GO:0005737">
    <property type="term" value="C:cytoplasm"/>
    <property type="evidence" value="ECO:0007669"/>
    <property type="project" value="TreeGrafter"/>
</dbReference>
<dbReference type="InterPro" id="IPR013078">
    <property type="entry name" value="His_Pase_superF_clade-1"/>
</dbReference>
<dbReference type="PIRSF" id="PIRSF000709">
    <property type="entry name" value="6PFK_2-Ptase"/>
    <property type="match status" value="1"/>
</dbReference>
<evidence type="ECO:0000256" key="4">
    <source>
        <dbReference type="PIRSR" id="PIRSR613078-2"/>
    </source>
</evidence>
<feature type="binding site" evidence="4">
    <location>
        <position position="68"/>
    </location>
    <ligand>
        <name>substrate</name>
    </ligand>
</feature>
<dbReference type="InterPro" id="IPR029033">
    <property type="entry name" value="His_PPase_superfam"/>
</dbReference>
<dbReference type="CDD" id="cd07067">
    <property type="entry name" value="HP_PGM_like"/>
    <property type="match status" value="1"/>
</dbReference>
<feature type="active site" description="Tele-phosphohistidine intermediate" evidence="3">
    <location>
        <position position="15"/>
    </location>
</feature>
<accession>A0A1H7UDC2</accession>
<evidence type="ECO:0000256" key="2">
    <source>
        <dbReference type="ARBA" id="ARBA00023235"/>
    </source>
</evidence>
<dbReference type="PROSITE" id="PS00175">
    <property type="entry name" value="PG_MUTASE"/>
    <property type="match status" value="1"/>
</dbReference>
<name>A0A1H7UDC2_9HYPH</name>
<dbReference type="SMART" id="SM00855">
    <property type="entry name" value="PGAM"/>
    <property type="match status" value="1"/>
</dbReference>
<keyword evidence="2" id="KW-0413">Isomerase</keyword>
<evidence type="ECO:0000313" key="6">
    <source>
        <dbReference type="Proteomes" id="UP000199664"/>
    </source>
</evidence>
<dbReference type="Proteomes" id="UP000199664">
    <property type="component" value="Unassembled WGS sequence"/>
</dbReference>
<dbReference type="SUPFAM" id="SSF53254">
    <property type="entry name" value="Phosphoglycerate mutase-like"/>
    <property type="match status" value="1"/>
</dbReference>
<evidence type="ECO:0000313" key="5">
    <source>
        <dbReference type="EMBL" id="SEL95060.1"/>
    </source>
</evidence>
<keyword evidence="6" id="KW-1185">Reference proteome</keyword>
<keyword evidence="1" id="KW-0324">Glycolysis</keyword>
<evidence type="ECO:0000256" key="3">
    <source>
        <dbReference type="PIRSR" id="PIRSR613078-1"/>
    </source>
</evidence>
<evidence type="ECO:0000256" key="1">
    <source>
        <dbReference type="ARBA" id="ARBA00023152"/>
    </source>
</evidence>
<dbReference type="InterPro" id="IPR050275">
    <property type="entry name" value="PGM_Phosphatase"/>
</dbReference>
<dbReference type="STRING" id="1036779.SAMN04515666_106228"/>
<gene>
    <name evidence="5" type="ORF">SAMN04515666_106228</name>
</gene>
<dbReference type="Pfam" id="PF00300">
    <property type="entry name" value="His_Phos_1"/>
    <property type="match status" value="1"/>
</dbReference>
<dbReference type="PANTHER" id="PTHR48100:SF1">
    <property type="entry name" value="HISTIDINE PHOSPHATASE FAMILY PROTEIN-RELATED"/>
    <property type="match status" value="1"/>
</dbReference>
<dbReference type="AlphaFoldDB" id="A0A1H7UDC2"/>
<organism evidence="5 6">
    <name type="scientific">Bosea lupini</name>
    <dbReference type="NCBI Taxonomy" id="1036779"/>
    <lineage>
        <taxon>Bacteria</taxon>
        <taxon>Pseudomonadati</taxon>
        <taxon>Pseudomonadota</taxon>
        <taxon>Alphaproteobacteria</taxon>
        <taxon>Hyphomicrobiales</taxon>
        <taxon>Boseaceae</taxon>
        <taxon>Bosea</taxon>
    </lineage>
</organism>
<dbReference type="GO" id="GO:0016791">
    <property type="term" value="F:phosphatase activity"/>
    <property type="evidence" value="ECO:0007669"/>
    <property type="project" value="TreeGrafter"/>
</dbReference>